<sequence>MNGTLAYVYAVARDLPALAASVADLPGVSGGPVRLVRAEPGDDVAALVSDVTAADFAEEPLKRHMEDLDWLETVARAHHGVVEAAAQGTTVLPLRLATVYLDDDRVRAMLAAHRRAFADRLDRLARHTEWGVKLYVEAPAREEQQPAAAAGTGRDYLRMRRAQRGSREDAYRAAQGAAARVEEAARGHAVDRVRHRPQQGTLARGPGENIVNDAYLVPQREAEAFREDVTRAVAAQGVRVEITGPWVPYSFAAPPSEEPRQAPDGTTGP</sequence>
<dbReference type="RefSeq" id="WP_093787275.1">
    <property type="nucleotide sequence ID" value="NZ_FNIE01000014.1"/>
</dbReference>
<feature type="region of interest" description="Disordered" evidence="4">
    <location>
        <begin position="187"/>
        <end position="207"/>
    </location>
</feature>
<gene>
    <name evidence="5" type="ORF">SAMN05216259_11481</name>
</gene>
<proteinExistence type="inferred from homology"/>
<name>A0A1H0NIF5_9ACTN</name>
<dbReference type="PANTHER" id="PTHR36852">
    <property type="entry name" value="PROTEIN GVPL 2"/>
    <property type="match status" value="1"/>
</dbReference>
<dbReference type="STRING" id="310781.SAMN05216259_11481"/>
<evidence type="ECO:0000313" key="6">
    <source>
        <dbReference type="Proteomes" id="UP000199341"/>
    </source>
</evidence>
<organism evidence="5 6">
    <name type="scientific">Actinacidiphila guanduensis</name>
    <dbReference type="NCBI Taxonomy" id="310781"/>
    <lineage>
        <taxon>Bacteria</taxon>
        <taxon>Bacillati</taxon>
        <taxon>Actinomycetota</taxon>
        <taxon>Actinomycetes</taxon>
        <taxon>Kitasatosporales</taxon>
        <taxon>Streptomycetaceae</taxon>
        <taxon>Actinacidiphila</taxon>
    </lineage>
</organism>
<evidence type="ECO:0000313" key="5">
    <source>
        <dbReference type="EMBL" id="SDO92557.1"/>
    </source>
</evidence>
<keyword evidence="6" id="KW-1185">Reference proteome</keyword>
<dbReference type="GO" id="GO:0031411">
    <property type="term" value="C:gas vesicle"/>
    <property type="evidence" value="ECO:0007669"/>
    <property type="project" value="UniProtKB-SubCell"/>
</dbReference>
<comment type="subcellular location">
    <subcellularLocation>
        <location evidence="2">Gas vesicle</location>
    </subcellularLocation>
</comment>
<dbReference type="AlphaFoldDB" id="A0A1H0NIF5"/>
<evidence type="ECO:0000256" key="4">
    <source>
        <dbReference type="SAM" id="MobiDB-lite"/>
    </source>
</evidence>
<evidence type="ECO:0000256" key="2">
    <source>
        <dbReference type="ARBA" id="ARBA00035108"/>
    </source>
</evidence>
<evidence type="ECO:0000256" key="1">
    <source>
        <dbReference type="ARBA" id="ARBA00022987"/>
    </source>
</evidence>
<feature type="region of interest" description="Disordered" evidence="4">
    <location>
        <begin position="247"/>
        <end position="269"/>
    </location>
</feature>
<dbReference type="GO" id="GO:0031412">
    <property type="term" value="P:gas vesicle organization"/>
    <property type="evidence" value="ECO:0007669"/>
    <property type="project" value="InterPro"/>
</dbReference>
<dbReference type="InterPro" id="IPR009430">
    <property type="entry name" value="GvpL/GvpF"/>
</dbReference>
<protein>
    <submittedName>
        <fullName evidence="5">Gas vesicle synthesis protein GvpL/GvpF</fullName>
    </submittedName>
</protein>
<keyword evidence="1" id="KW-0304">Gas vesicle</keyword>
<accession>A0A1H0NIF5</accession>
<dbReference type="OrthoDB" id="146444at2"/>
<evidence type="ECO:0000256" key="3">
    <source>
        <dbReference type="ARBA" id="ARBA00035643"/>
    </source>
</evidence>
<dbReference type="Proteomes" id="UP000199341">
    <property type="component" value="Unassembled WGS sequence"/>
</dbReference>
<dbReference type="PANTHER" id="PTHR36852:SF1">
    <property type="entry name" value="PROTEIN GVPL 2"/>
    <property type="match status" value="1"/>
</dbReference>
<comment type="similarity">
    <text evidence="3">Belongs to the gas vesicle GvpF/GvpL family.</text>
</comment>
<dbReference type="EMBL" id="FNIE01000014">
    <property type="protein sequence ID" value="SDO92557.1"/>
    <property type="molecule type" value="Genomic_DNA"/>
</dbReference>
<dbReference type="Pfam" id="PF06386">
    <property type="entry name" value="GvpL_GvpF"/>
    <property type="match status" value="1"/>
</dbReference>
<reference evidence="5 6" key="1">
    <citation type="submission" date="2016-10" db="EMBL/GenBank/DDBJ databases">
        <authorList>
            <person name="de Groot N.N."/>
        </authorList>
    </citation>
    <scope>NUCLEOTIDE SEQUENCE [LARGE SCALE GENOMIC DNA]</scope>
    <source>
        <strain evidence="5 6">CGMCC 4.2022</strain>
    </source>
</reference>